<keyword evidence="1" id="KW-1133">Transmembrane helix</keyword>
<evidence type="ECO:0000313" key="2">
    <source>
        <dbReference type="EMBL" id="KGM94833.1"/>
    </source>
</evidence>
<sequence length="154" mass="17316">MDKANIVSIIVGIVFFIGIIDQIKLLKDTVVFAKKSMSEIVVSILGYVIIIAITVIYGNSMYYYMLGIIGGIIIPLMTIKTGISSKGINFISRGKGFAAWDKLKDVRVYLKDDINIKFVANGYDGDLRFEYKEYDKIMKLLLDNLSKSDIKVIK</sequence>
<feature type="transmembrane region" description="Helical" evidence="1">
    <location>
        <begin position="63"/>
        <end position="83"/>
    </location>
</feature>
<name>A0A0A0I2H7_CLONO</name>
<feature type="transmembrane region" description="Helical" evidence="1">
    <location>
        <begin position="6"/>
        <end position="26"/>
    </location>
</feature>
<comment type="caution">
    <text evidence="2">The sequence shown here is derived from an EMBL/GenBank/DDBJ whole genome shotgun (WGS) entry which is preliminary data.</text>
</comment>
<evidence type="ECO:0000313" key="3">
    <source>
        <dbReference type="Proteomes" id="UP000030012"/>
    </source>
</evidence>
<keyword evidence="1" id="KW-0812">Transmembrane</keyword>
<accession>A0A0A0I2H7</accession>
<feature type="transmembrane region" description="Helical" evidence="1">
    <location>
        <begin position="38"/>
        <end position="57"/>
    </location>
</feature>
<organism evidence="2 3">
    <name type="scientific">Clostridium novyi A str. 4552</name>
    <dbReference type="NCBI Taxonomy" id="1444289"/>
    <lineage>
        <taxon>Bacteria</taxon>
        <taxon>Bacillati</taxon>
        <taxon>Bacillota</taxon>
        <taxon>Clostridia</taxon>
        <taxon>Eubacteriales</taxon>
        <taxon>Clostridiaceae</taxon>
        <taxon>Clostridium</taxon>
    </lineage>
</organism>
<reference evidence="2 3" key="1">
    <citation type="submission" date="2014-01" db="EMBL/GenBank/DDBJ databases">
        <title>Plasmidome dynamics in the species complex Clostridium novyi sensu lato converts strains of independent lineages into distinctly different pathogens.</title>
        <authorList>
            <person name="Skarin H."/>
            <person name="Segerman B."/>
        </authorList>
    </citation>
    <scope>NUCLEOTIDE SEQUENCE [LARGE SCALE GENOMIC DNA]</scope>
    <source>
        <strain evidence="2 3">4552</strain>
    </source>
</reference>
<keyword evidence="1" id="KW-0472">Membrane</keyword>
<protein>
    <recommendedName>
        <fullName evidence="4">DUF5673 domain-containing protein</fullName>
    </recommendedName>
</protein>
<gene>
    <name evidence="2" type="ORF">Z968_10785</name>
</gene>
<evidence type="ECO:0000256" key="1">
    <source>
        <dbReference type="SAM" id="Phobius"/>
    </source>
</evidence>
<dbReference type="Proteomes" id="UP000030012">
    <property type="component" value="Unassembled WGS sequence"/>
</dbReference>
<dbReference type="AlphaFoldDB" id="A0A0A0I2H7"/>
<dbReference type="EMBL" id="JENJ01000056">
    <property type="protein sequence ID" value="KGM94833.1"/>
    <property type="molecule type" value="Genomic_DNA"/>
</dbReference>
<dbReference type="RefSeq" id="WP_039256018.1">
    <property type="nucleotide sequence ID" value="NZ_JENJ01000056.1"/>
</dbReference>
<proteinExistence type="predicted"/>
<evidence type="ECO:0008006" key="4">
    <source>
        <dbReference type="Google" id="ProtNLM"/>
    </source>
</evidence>